<keyword evidence="1" id="KW-0812">Transmembrane</keyword>
<keyword evidence="1" id="KW-0472">Membrane</keyword>
<evidence type="ECO:0000313" key="4">
    <source>
        <dbReference type="Proteomes" id="UP000024001"/>
    </source>
</evidence>
<dbReference type="PATRIC" id="fig|273677.3.peg.1532"/>
<protein>
    <submittedName>
        <fullName evidence="3">Htaa</fullName>
    </submittedName>
</protein>
<evidence type="ECO:0000259" key="2">
    <source>
        <dbReference type="Pfam" id="PF04213"/>
    </source>
</evidence>
<evidence type="ECO:0000313" key="3">
    <source>
        <dbReference type="EMBL" id="EZP27563.1"/>
    </source>
</evidence>
<feature type="domain" description="Htaa" evidence="2">
    <location>
        <begin position="58"/>
        <end position="166"/>
    </location>
</feature>
<dbReference type="EMBL" id="JFYO01000005">
    <property type="protein sequence ID" value="EZP27563.1"/>
    <property type="molecule type" value="Genomic_DNA"/>
</dbReference>
<feature type="transmembrane region" description="Helical" evidence="1">
    <location>
        <begin position="215"/>
        <end position="237"/>
    </location>
</feature>
<accession>A0A031FSJ2</accession>
<dbReference type="RefSeq" id="WP_081416974.1">
    <property type="nucleotide sequence ID" value="NZ_JFYO01000005.1"/>
</dbReference>
<dbReference type="AlphaFoldDB" id="A0A031FSJ2"/>
<comment type="caution">
    <text evidence="3">The sequence shown here is derived from an EMBL/GenBank/DDBJ whole genome shotgun (WGS) entry which is preliminary data.</text>
</comment>
<dbReference type="Proteomes" id="UP000024001">
    <property type="component" value="Unassembled WGS sequence"/>
</dbReference>
<name>A0A031FSJ2_9MICO</name>
<dbReference type="InterPro" id="IPR007331">
    <property type="entry name" value="Htaa"/>
</dbReference>
<dbReference type="OrthoDB" id="5083631at2"/>
<sequence>MHARHPGVDARSPIFALALAVAFVPVLGAVEPAHAAARSCIVSEAKAVWDAGASDVEAGGAVAAADGILTFTDGTGVVEPVGPTGSISFDGTLVYTSAAGVKTTLSAPTIVIDGTRGTLLFDVQPEGTDLVPQAPLADVDLGAAAVSESGDALNLDGVGAATDPTGQGRDVLWSGMLGGIDLTIAADCATAEASTGPSAVPAPADAEKDAGGTGILVPVIVVGVAALLAALLAVGSVQRRKRNSARAAQPEQVHDPLP</sequence>
<reference evidence="3 4" key="1">
    <citation type="submission" date="2014-03" db="EMBL/GenBank/DDBJ databases">
        <title>Draft Genome Sequences of 13 Willow Endophytes.</title>
        <authorList>
            <person name="Gan H.Y."/>
            <person name="Gan H.M."/>
            <person name="Savka M.A."/>
            <person name="Hudson A.O."/>
        </authorList>
    </citation>
    <scope>NUCLEOTIDE SEQUENCE [LARGE SCALE GENOMIC DNA]</scope>
    <source>
        <strain evidence="3 4">RIT293</strain>
    </source>
</reference>
<keyword evidence="4" id="KW-1185">Reference proteome</keyword>
<gene>
    <name evidence="3" type="ORF">BW34_01551</name>
</gene>
<proteinExistence type="predicted"/>
<dbReference type="Pfam" id="PF04213">
    <property type="entry name" value="HtaA"/>
    <property type="match status" value="1"/>
</dbReference>
<evidence type="ECO:0000256" key="1">
    <source>
        <dbReference type="SAM" id="Phobius"/>
    </source>
</evidence>
<keyword evidence="1" id="KW-1133">Transmembrane helix</keyword>
<organism evidence="3 4">
    <name type="scientific">Microbacterium oleivorans</name>
    <dbReference type="NCBI Taxonomy" id="273677"/>
    <lineage>
        <taxon>Bacteria</taxon>
        <taxon>Bacillati</taxon>
        <taxon>Actinomycetota</taxon>
        <taxon>Actinomycetes</taxon>
        <taxon>Micrococcales</taxon>
        <taxon>Microbacteriaceae</taxon>
        <taxon>Microbacterium</taxon>
    </lineage>
</organism>